<dbReference type="STRING" id="1088818.A0A2I0AUF3"/>
<dbReference type="Gene3D" id="1.10.8.10">
    <property type="entry name" value="DNA helicase RuvA subunit, C-terminal domain"/>
    <property type="match status" value="1"/>
</dbReference>
<accession>A0A2I0AUF3</accession>
<dbReference type="Proteomes" id="UP000236161">
    <property type="component" value="Unassembled WGS sequence"/>
</dbReference>
<dbReference type="CDD" id="cd14279">
    <property type="entry name" value="CUE"/>
    <property type="match status" value="1"/>
</dbReference>
<protein>
    <recommendedName>
        <fullName evidence="2">CUE domain-containing protein</fullName>
    </recommendedName>
</protein>
<gene>
    <name evidence="3" type="ORF">AXF42_Ash001276</name>
</gene>
<dbReference type="PROSITE" id="PS51140">
    <property type="entry name" value="CUE"/>
    <property type="match status" value="1"/>
</dbReference>
<dbReference type="PANTHER" id="PTHR31245">
    <property type="entry name" value="UBIQUITIN SYSTEM COMPONENT CUE PROTEIN"/>
    <property type="match status" value="1"/>
</dbReference>
<organism evidence="3 4">
    <name type="scientific">Apostasia shenzhenica</name>
    <dbReference type="NCBI Taxonomy" id="1088818"/>
    <lineage>
        <taxon>Eukaryota</taxon>
        <taxon>Viridiplantae</taxon>
        <taxon>Streptophyta</taxon>
        <taxon>Embryophyta</taxon>
        <taxon>Tracheophyta</taxon>
        <taxon>Spermatophyta</taxon>
        <taxon>Magnoliopsida</taxon>
        <taxon>Liliopsida</taxon>
        <taxon>Asparagales</taxon>
        <taxon>Orchidaceae</taxon>
        <taxon>Apostasioideae</taxon>
        <taxon>Apostasia</taxon>
    </lineage>
</organism>
<reference evidence="3 4" key="1">
    <citation type="journal article" date="2017" name="Nature">
        <title>The Apostasia genome and the evolution of orchids.</title>
        <authorList>
            <person name="Zhang G.Q."/>
            <person name="Liu K.W."/>
            <person name="Li Z."/>
            <person name="Lohaus R."/>
            <person name="Hsiao Y.Y."/>
            <person name="Niu S.C."/>
            <person name="Wang J.Y."/>
            <person name="Lin Y.C."/>
            <person name="Xu Q."/>
            <person name="Chen L.J."/>
            <person name="Yoshida K."/>
            <person name="Fujiwara S."/>
            <person name="Wang Z.W."/>
            <person name="Zhang Y.Q."/>
            <person name="Mitsuda N."/>
            <person name="Wang M."/>
            <person name="Liu G.H."/>
            <person name="Pecoraro L."/>
            <person name="Huang H.X."/>
            <person name="Xiao X.J."/>
            <person name="Lin M."/>
            <person name="Wu X.Y."/>
            <person name="Wu W.L."/>
            <person name="Chen Y.Y."/>
            <person name="Chang S.B."/>
            <person name="Sakamoto S."/>
            <person name="Ohme-Takagi M."/>
            <person name="Yagi M."/>
            <person name="Zeng S.J."/>
            <person name="Shen C.Y."/>
            <person name="Yeh C.M."/>
            <person name="Luo Y.B."/>
            <person name="Tsai W.C."/>
            <person name="Van de Peer Y."/>
            <person name="Liu Z.J."/>
        </authorList>
    </citation>
    <scope>NUCLEOTIDE SEQUENCE [LARGE SCALE GENOMIC DNA]</scope>
    <source>
        <strain evidence="4">cv. Shenzhen</strain>
        <tissue evidence="3">Stem</tissue>
    </source>
</reference>
<dbReference type="PANTHER" id="PTHR31245:SF1">
    <property type="entry name" value="UBIQUITIN SYSTEM COMPONENT CUE PROTEIN"/>
    <property type="match status" value="1"/>
</dbReference>
<dbReference type="InterPro" id="IPR003892">
    <property type="entry name" value="CUE"/>
</dbReference>
<dbReference type="AlphaFoldDB" id="A0A2I0AUF3"/>
<dbReference type="EMBL" id="KZ451950">
    <property type="protein sequence ID" value="PKA59183.1"/>
    <property type="molecule type" value="Genomic_DNA"/>
</dbReference>
<evidence type="ECO:0000313" key="4">
    <source>
        <dbReference type="Proteomes" id="UP000236161"/>
    </source>
</evidence>
<evidence type="ECO:0000313" key="3">
    <source>
        <dbReference type="EMBL" id="PKA59183.1"/>
    </source>
</evidence>
<evidence type="ECO:0000256" key="1">
    <source>
        <dbReference type="SAM" id="Coils"/>
    </source>
</evidence>
<keyword evidence="4" id="KW-1185">Reference proteome</keyword>
<dbReference type="Pfam" id="PF02845">
    <property type="entry name" value="CUE"/>
    <property type="match status" value="1"/>
</dbReference>
<feature type="domain" description="CUE" evidence="2">
    <location>
        <begin position="67"/>
        <end position="112"/>
    </location>
</feature>
<dbReference type="OrthoDB" id="440455at2759"/>
<name>A0A2I0AUF3_9ASPA</name>
<dbReference type="InterPro" id="IPR009060">
    <property type="entry name" value="UBA-like_sf"/>
</dbReference>
<evidence type="ECO:0000259" key="2">
    <source>
        <dbReference type="PROSITE" id="PS51140"/>
    </source>
</evidence>
<dbReference type="GO" id="GO:0043130">
    <property type="term" value="F:ubiquitin binding"/>
    <property type="evidence" value="ECO:0007669"/>
    <property type="project" value="InterPro"/>
</dbReference>
<sequence>MSAVVCRKRSTSIFDDLQYNPPSVAKRIRCSADASSPPPSAAAGCFSPSTTASPLFDSTITSGTREAHIALLNHLKSIFPHMEQQYLERALEASGNNLDYAINSLRDLCLESAANRSDGGLEANAQILSEGALSNGACNSASVEESALDNFPKDGSEWVDLFVNEMLNASDVEDARGRASRALDALEKSIIARLNAEAFQNFQKESTVLKEQVEVLLRENTTLKRAVAIQHERQKDYNEKNQELHHLKQLVSQYQEQLSKLEVSNYALAMHLRQAQQGSSIPGRFHPDVF</sequence>
<feature type="coiled-coil region" evidence="1">
    <location>
        <begin position="237"/>
        <end position="264"/>
    </location>
</feature>
<dbReference type="SUPFAM" id="SSF46934">
    <property type="entry name" value="UBA-like"/>
    <property type="match status" value="1"/>
</dbReference>
<keyword evidence="1" id="KW-0175">Coiled coil</keyword>
<proteinExistence type="predicted"/>